<evidence type="ECO:0000313" key="2">
    <source>
        <dbReference type="Proteomes" id="UP001500618"/>
    </source>
</evidence>
<keyword evidence="2" id="KW-1185">Reference proteome</keyword>
<proteinExistence type="predicted"/>
<dbReference type="Proteomes" id="UP001500618">
    <property type="component" value="Unassembled WGS sequence"/>
</dbReference>
<gene>
    <name evidence="1" type="ORF">GCM10009765_46110</name>
</gene>
<accession>A0ABP4TPS5</accession>
<protein>
    <submittedName>
        <fullName evidence="1">Uncharacterized protein</fullName>
    </submittedName>
</protein>
<dbReference type="RefSeq" id="WP_163571600.1">
    <property type="nucleotide sequence ID" value="NZ_BAAANY010000019.1"/>
</dbReference>
<dbReference type="EMBL" id="BAAANY010000019">
    <property type="protein sequence ID" value="GAA1691477.1"/>
    <property type="molecule type" value="Genomic_DNA"/>
</dbReference>
<reference evidence="2" key="1">
    <citation type="journal article" date="2019" name="Int. J. Syst. Evol. Microbiol.">
        <title>The Global Catalogue of Microorganisms (GCM) 10K type strain sequencing project: providing services to taxonomists for standard genome sequencing and annotation.</title>
        <authorList>
            <consortium name="The Broad Institute Genomics Platform"/>
            <consortium name="The Broad Institute Genome Sequencing Center for Infectious Disease"/>
            <person name="Wu L."/>
            <person name="Ma J."/>
        </authorList>
    </citation>
    <scope>NUCLEOTIDE SEQUENCE [LARGE SCALE GENOMIC DNA]</scope>
    <source>
        <strain evidence="2">JCM 14718</strain>
    </source>
</reference>
<comment type="caution">
    <text evidence="1">The sequence shown here is derived from an EMBL/GenBank/DDBJ whole genome shotgun (WGS) entry which is preliminary data.</text>
</comment>
<sequence>MAKVIVPVGFDGGPLWDGEPESGTTAPTEFEIATPTSVVSLSLDEYKVWLLSFADPEMANRCQFDRVHLERLADLEFASDGQAVVESLSKQGLLAEFDPEGPSGVEFLKRYRLFPNGDAMGNTGDERHYYRIGREGRVLVKVMWAVYVMWQSSVYYPSLWDALTEYHQTLDEPLLELDQMAQLLAASVPGIVTNRCGFVQAT</sequence>
<organism evidence="1 2">
    <name type="scientific">Fodinicola feengrottensis</name>
    <dbReference type="NCBI Taxonomy" id="435914"/>
    <lineage>
        <taxon>Bacteria</taxon>
        <taxon>Bacillati</taxon>
        <taxon>Actinomycetota</taxon>
        <taxon>Actinomycetes</taxon>
        <taxon>Mycobacteriales</taxon>
        <taxon>Fodinicola</taxon>
    </lineage>
</organism>
<evidence type="ECO:0000313" key="1">
    <source>
        <dbReference type="EMBL" id="GAA1691477.1"/>
    </source>
</evidence>
<name>A0ABP4TPS5_9ACTN</name>